<evidence type="ECO:0000313" key="3">
    <source>
        <dbReference type="Proteomes" id="UP000016587"/>
    </source>
</evidence>
<keyword evidence="1" id="KW-0472">Membrane</keyword>
<name>T2GAA7_MEGG1</name>
<organism evidence="2 3">
    <name type="scientific">Megalodesulfovibrio gigas (strain ATCC 19364 / DSM 1382 / NCIMB 9332 / VKM B-1759)</name>
    <name type="common">Desulfovibrio gigas</name>
    <dbReference type="NCBI Taxonomy" id="1121448"/>
    <lineage>
        <taxon>Bacteria</taxon>
        <taxon>Pseudomonadati</taxon>
        <taxon>Thermodesulfobacteriota</taxon>
        <taxon>Desulfovibrionia</taxon>
        <taxon>Desulfovibrionales</taxon>
        <taxon>Desulfovibrionaceae</taxon>
        <taxon>Megalodesulfovibrio</taxon>
    </lineage>
</organism>
<evidence type="ECO:0000256" key="1">
    <source>
        <dbReference type="SAM" id="Phobius"/>
    </source>
</evidence>
<gene>
    <name evidence="2" type="ORF">DGI_1372</name>
</gene>
<dbReference type="RefSeq" id="WP_021760014.1">
    <property type="nucleotide sequence ID" value="NC_022444.1"/>
</dbReference>
<dbReference type="EMBL" id="CP006585">
    <property type="protein sequence ID" value="AGW13218.1"/>
    <property type="molecule type" value="Genomic_DNA"/>
</dbReference>
<dbReference type="Proteomes" id="UP000016587">
    <property type="component" value="Chromosome"/>
</dbReference>
<dbReference type="KEGG" id="dgg:DGI_1372"/>
<proteinExistence type="predicted"/>
<dbReference type="AlphaFoldDB" id="T2GAA7"/>
<dbReference type="STRING" id="1121448.DGI_1372"/>
<protein>
    <submittedName>
        <fullName evidence="2">Uncharacterized protein</fullName>
    </submittedName>
</protein>
<reference evidence="2 3" key="1">
    <citation type="journal article" date="2013" name="J. Bacteriol.">
        <title>Roles of HynAB and Ech, the only two hydrogenases found in the model sulfate reducer Desulfovibrio gigas.</title>
        <authorList>
            <person name="Morais-Silva F.O."/>
            <person name="Santos C.I."/>
            <person name="Rodrigues R."/>
            <person name="Pereira I.A."/>
            <person name="Rodrigues-Pousada C."/>
        </authorList>
    </citation>
    <scope>NUCLEOTIDE SEQUENCE [LARGE SCALE GENOMIC DNA]</scope>
    <source>
        <strain evidence="3">ATCC 19364 / DSM 1382 / NCIMB 9332 / VKM B-1759</strain>
    </source>
</reference>
<feature type="transmembrane region" description="Helical" evidence="1">
    <location>
        <begin position="41"/>
        <end position="58"/>
    </location>
</feature>
<evidence type="ECO:0000313" key="2">
    <source>
        <dbReference type="EMBL" id="AGW13218.1"/>
    </source>
</evidence>
<dbReference type="HOGENOM" id="CLU_2368262_0_0_7"/>
<keyword evidence="1" id="KW-1133">Transmembrane helix</keyword>
<sequence length="95" mass="10589">MDQSHAASKDPGNAGHPVAVLARRAAAGVLRFCKTPGTLRTLLLVVLTLQPLLAYLAWRMHMGVWNYLVLNAVFVGFWRFSVYVYKKSFPTAPED</sequence>
<accession>T2GAA7</accession>
<feature type="transmembrane region" description="Helical" evidence="1">
    <location>
        <begin position="64"/>
        <end position="85"/>
    </location>
</feature>
<keyword evidence="3" id="KW-1185">Reference proteome</keyword>
<dbReference type="PATRIC" id="fig|1121448.10.peg.1367"/>
<keyword evidence="1" id="KW-0812">Transmembrane</keyword>
<reference evidence="3" key="2">
    <citation type="submission" date="2013-07" db="EMBL/GenBank/DDBJ databases">
        <authorList>
            <person name="Morais-Silva F.O."/>
            <person name="Rezende A.M."/>
            <person name="Pimentel C."/>
            <person name="Resende D.M."/>
            <person name="Santos C.I."/>
            <person name="Clemente C."/>
            <person name="de Oliveira L.M."/>
            <person name="da Silva S.M."/>
            <person name="Costa D.A."/>
            <person name="Varela-Raposo A."/>
            <person name="Horacio E.C.A."/>
            <person name="Matos M."/>
            <person name="Flores O."/>
            <person name="Ruiz J.C."/>
            <person name="Rodrigues-Pousada C."/>
        </authorList>
    </citation>
    <scope>NUCLEOTIDE SEQUENCE [LARGE SCALE GENOMIC DNA]</scope>
    <source>
        <strain evidence="3">ATCC 19364 / DSM 1382 / NCIMB 9332 / VKM B-1759</strain>
    </source>
</reference>